<dbReference type="SUPFAM" id="SSF46689">
    <property type="entry name" value="Homeodomain-like"/>
    <property type="match status" value="1"/>
</dbReference>
<accession>A0A2T0R727</accession>
<gene>
    <name evidence="4" type="ORF">CLV37_103402</name>
</gene>
<evidence type="ECO:0000259" key="3">
    <source>
        <dbReference type="PROSITE" id="PS50977"/>
    </source>
</evidence>
<proteinExistence type="predicted"/>
<dbReference type="GO" id="GO:0003700">
    <property type="term" value="F:DNA-binding transcription factor activity"/>
    <property type="evidence" value="ECO:0007669"/>
    <property type="project" value="TreeGrafter"/>
</dbReference>
<keyword evidence="1 2" id="KW-0238">DNA-binding</keyword>
<dbReference type="EMBL" id="PVZF01000003">
    <property type="protein sequence ID" value="PRY16967.1"/>
    <property type="molecule type" value="Genomic_DNA"/>
</dbReference>
<dbReference type="Pfam" id="PF00440">
    <property type="entry name" value="TetR_N"/>
    <property type="match status" value="1"/>
</dbReference>
<dbReference type="InterPro" id="IPR009057">
    <property type="entry name" value="Homeodomain-like_sf"/>
</dbReference>
<dbReference type="Proteomes" id="UP000238083">
    <property type="component" value="Unassembled WGS sequence"/>
</dbReference>
<protein>
    <submittedName>
        <fullName evidence="4">TetR family transcriptional regulator</fullName>
    </submittedName>
</protein>
<dbReference type="InterPro" id="IPR036271">
    <property type="entry name" value="Tet_transcr_reg_TetR-rel_C_sf"/>
</dbReference>
<dbReference type="InterPro" id="IPR050109">
    <property type="entry name" value="HTH-type_TetR-like_transc_reg"/>
</dbReference>
<evidence type="ECO:0000256" key="2">
    <source>
        <dbReference type="PROSITE-ProRule" id="PRU00335"/>
    </source>
</evidence>
<evidence type="ECO:0000313" key="5">
    <source>
        <dbReference type="Proteomes" id="UP000238083"/>
    </source>
</evidence>
<dbReference type="OrthoDB" id="9796019at2"/>
<sequence length="192" mass="20678">MSTTPVGRPRSESARRAVLQAVDDLLAEVGYAGVTMKGIADRAGVGRQTVYRWWSTTAEILLEACVADARDELRTVPQPDARRDVLGYLRLLEAFLLHSHAGLCYRVLLGETQHDGAVRELVARADILAPSARACLRRVGPRLQQDLDHDLHVAELVGPVVYAVLTTGGAPDLEALTDHLLAGWSRGGPAGA</sequence>
<dbReference type="RefSeq" id="WP_106209321.1">
    <property type="nucleotide sequence ID" value="NZ_PVZF01000003.1"/>
</dbReference>
<evidence type="ECO:0000313" key="4">
    <source>
        <dbReference type="EMBL" id="PRY16967.1"/>
    </source>
</evidence>
<dbReference type="PANTHER" id="PTHR30055">
    <property type="entry name" value="HTH-TYPE TRANSCRIPTIONAL REGULATOR RUTR"/>
    <property type="match status" value="1"/>
</dbReference>
<organism evidence="4 5">
    <name type="scientific">Kineococcus rhizosphaerae</name>
    <dbReference type="NCBI Taxonomy" id="559628"/>
    <lineage>
        <taxon>Bacteria</taxon>
        <taxon>Bacillati</taxon>
        <taxon>Actinomycetota</taxon>
        <taxon>Actinomycetes</taxon>
        <taxon>Kineosporiales</taxon>
        <taxon>Kineosporiaceae</taxon>
        <taxon>Kineococcus</taxon>
    </lineage>
</organism>
<dbReference type="Gene3D" id="1.10.357.10">
    <property type="entry name" value="Tetracycline Repressor, domain 2"/>
    <property type="match status" value="1"/>
</dbReference>
<dbReference type="AlphaFoldDB" id="A0A2T0R727"/>
<dbReference type="GO" id="GO:0000976">
    <property type="term" value="F:transcription cis-regulatory region binding"/>
    <property type="evidence" value="ECO:0007669"/>
    <property type="project" value="TreeGrafter"/>
</dbReference>
<name>A0A2T0R727_9ACTN</name>
<dbReference type="PROSITE" id="PS50977">
    <property type="entry name" value="HTH_TETR_2"/>
    <property type="match status" value="1"/>
</dbReference>
<reference evidence="4 5" key="1">
    <citation type="submission" date="2018-03" db="EMBL/GenBank/DDBJ databases">
        <title>Genomic Encyclopedia of Archaeal and Bacterial Type Strains, Phase II (KMG-II): from individual species to whole genera.</title>
        <authorList>
            <person name="Goeker M."/>
        </authorList>
    </citation>
    <scope>NUCLEOTIDE SEQUENCE [LARGE SCALE GENOMIC DNA]</scope>
    <source>
        <strain evidence="4 5">DSM 19711</strain>
    </source>
</reference>
<comment type="caution">
    <text evidence="4">The sequence shown here is derived from an EMBL/GenBank/DDBJ whole genome shotgun (WGS) entry which is preliminary data.</text>
</comment>
<dbReference type="SUPFAM" id="SSF48498">
    <property type="entry name" value="Tetracyclin repressor-like, C-terminal domain"/>
    <property type="match status" value="1"/>
</dbReference>
<feature type="DNA-binding region" description="H-T-H motif" evidence="2">
    <location>
        <begin position="35"/>
        <end position="54"/>
    </location>
</feature>
<evidence type="ECO:0000256" key="1">
    <source>
        <dbReference type="ARBA" id="ARBA00023125"/>
    </source>
</evidence>
<dbReference type="PANTHER" id="PTHR30055:SF230">
    <property type="entry name" value="TRANSCRIPTIONAL REGULATORY PROTEIN (PROBABLY TETR-FAMILY)-RELATED"/>
    <property type="match status" value="1"/>
</dbReference>
<dbReference type="InterPro" id="IPR001647">
    <property type="entry name" value="HTH_TetR"/>
</dbReference>
<feature type="domain" description="HTH tetR-type" evidence="3">
    <location>
        <begin position="12"/>
        <end position="72"/>
    </location>
</feature>
<dbReference type="PRINTS" id="PR00455">
    <property type="entry name" value="HTHTETR"/>
</dbReference>
<keyword evidence="5" id="KW-1185">Reference proteome</keyword>